<reference evidence="3" key="1">
    <citation type="journal article" date="2020" name="Stud. Mycol.">
        <title>101 Dothideomycetes genomes: a test case for predicting lifestyles and emergence of pathogens.</title>
        <authorList>
            <person name="Haridas S."/>
            <person name="Albert R."/>
            <person name="Binder M."/>
            <person name="Bloem J."/>
            <person name="Labutti K."/>
            <person name="Salamov A."/>
            <person name="Andreopoulos B."/>
            <person name="Baker S."/>
            <person name="Barry K."/>
            <person name="Bills G."/>
            <person name="Bluhm B."/>
            <person name="Cannon C."/>
            <person name="Castanera R."/>
            <person name="Culley D."/>
            <person name="Daum C."/>
            <person name="Ezra D."/>
            <person name="Gonzalez J."/>
            <person name="Henrissat B."/>
            <person name="Kuo A."/>
            <person name="Liang C."/>
            <person name="Lipzen A."/>
            <person name="Lutzoni F."/>
            <person name="Magnuson J."/>
            <person name="Mondo S."/>
            <person name="Nolan M."/>
            <person name="Ohm R."/>
            <person name="Pangilinan J."/>
            <person name="Park H.-J."/>
            <person name="Ramirez L."/>
            <person name="Alfaro M."/>
            <person name="Sun H."/>
            <person name="Tritt A."/>
            <person name="Yoshinaga Y."/>
            <person name="Zwiers L.-H."/>
            <person name="Turgeon B."/>
            <person name="Goodwin S."/>
            <person name="Spatafora J."/>
            <person name="Crous P."/>
            <person name="Grigoriev I."/>
        </authorList>
    </citation>
    <scope>NUCLEOTIDE SEQUENCE</scope>
    <source>
        <strain evidence="3">CBS 125425</strain>
    </source>
</reference>
<name>A0A9P4R7Y2_9PLEO</name>
<dbReference type="AlphaFoldDB" id="A0A9P4R7Y2"/>
<feature type="signal peptide" evidence="2">
    <location>
        <begin position="1"/>
        <end position="22"/>
    </location>
</feature>
<evidence type="ECO:0000313" key="4">
    <source>
        <dbReference type="Proteomes" id="UP000799444"/>
    </source>
</evidence>
<keyword evidence="4" id="KW-1185">Reference proteome</keyword>
<gene>
    <name evidence="3" type="ORF">EJ04DRAFT_507711</name>
</gene>
<dbReference type="EMBL" id="ML996099">
    <property type="protein sequence ID" value="KAF2740687.1"/>
    <property type="molecule type" value="Genomic_DNA"/>
</dbReference>
<evidence type="ECO:0000256" key="2">
    <source>
        <dbReference type="SAM" id="SignalP"/>
    </source>
</evidence>
<proteinExistence type="predicted"/>
<feature type="compositionally biased region" description="Polar residues" evidence="1">
    <location>
        <begin position="24"/>
        <end position="38"/>
    </location>
</feature>
<evidence type="ECO:0000256" key="1">
    <source>
        <dbReference type="SAM" id="MobiDB-lite"/>
    </source>
</evidence>
<accession>A0A9P4R7Y2</accession>
<organism evidence="3 4">
    <name type="scientific">Polyplosphaeria fusca</name>
    <dbReference type="NCBI Taxonomy" id="682080"/>
    <lineage>
        <taxon>Eukaryota</taxon>
        <taxon>Fungi</taxon>
        <taxon>Dikarya</taxon>
        <taxon>Ascomycota</taxon>
        <taxon>Pezizomycotina</taxon>
        <taxon>Dothideomycetes</taxon>
        <taxon>Pleosporomycetidae</taxon>
        <taxon>Pleosporales</taxon>
        <taxon>Tetraplosphaeriaceae</taxon>
        <taxon>Polyplosphaeria</taxon>
    </lineage>
</organism>
<protein>
    <recommendedName>
        <fullName evidence="5">Secreted protein</fullName>
    </recommendedName>
</protein>
<evidence type="ECO:0008006" key="5">
    <source>
        <dbReference type="Google" id="ProtNLM"/>
    </source>
</evidence>
<comment type="caution">
    <text evidence="3">The sequence shown here is derived from an EMBL/GenBank/DDBJ whole genome shotgun (WGS) entry which is preliminary data.</text>
</comment>
<feature type="region of interest" description="Disordered" evidence="1">
    <location>
        <begin position="24"/>
        <end position="44"/>
    </location>
</feature>
<evidence type="ECO:0000313" key="3">
    <source>
        <dbReference type="EMBL" id="KAF2740687.1"/>
    </source>
</evidence>
<dbReference type="Proteomes" id="UP000799444">
    <property type="component" value="Unassembled WGS sequence"/>
</dbReference>
<sequence length="66" mass="6920">MSSSYALSFSCSFACLVPTAAPQASTLTPWPRTSTSSPAGWDPAASRAEMKAYDKAATAAHRAPKR</sequence>
<feature type="chain" id="PRO_5040349124" description="Secreted protein" evidence="2">
    <location>
        <begin position="23"/>
        <end position="66"/>
    </location>
</feature>
<keyword evidence="2" id="KW-0732">Signal</keyword>